<reference evidence="1" key="1">
    <citation type="submission" date="2017-03" db="EMBL/GenBank/DDBJ databases">
        <title>The mitochondrial genome of the carnivorous plant Utricularia reniformis (Lentibulariaceae): structure, comparative analysis and evolutionary landmarks.</title>
        <authorList>
            <person name="Silva S.R."/>
            <person name="Alvarenga D.O."/>
            <person name="Michael T.P."/>
            <person name="Miranda V.F.O."/>
            <person name="Varani A.M."/>
        </authorList>
    </citation>
    <scope>NUCLEOTIDE SEQUENCE</scope>
</reference>
<organism evidence="1">
    <name type="scientific">Utricularia reniformis</name>
    <dbReference type="NCBI Taxonomy" id="192314"/>
    <lineage>
        <taxon>Eukaryota</taxon>
        <taxon>Viridiplantae</taxon>
        <taxon>Streptophyta</taxon>
        <taxon>Embryophyta</taxon>
        <taxon>Tracheophyta</taxon>
        <taxon>Spermatophyta</taxon>
        <taxon>Magnoliopsida</taxon>
        <taxon>eudicotyledons</taxon>
        <taxon>Gunneridae</taxon>
        <taxon>Pentapetalae</taxon>
        <taxon>asterids</taxon>
        <taxon>lamiids</taxon>
        <taxon>Lamiales</taxon>
        <taxon>Lentibulariaceae</taxon>
        <taxon>Utricularia</taxon>
    </lineage>
</organism>
<evidence type="ECO:0008006" key="2">
    <source>
        <dbReference type="Google" id="ProtNLM"/>
    </source>
</evidence>
<sequence length="72" mass="8302">MISQGVFFLNQKSAVFDCFVELLMQASNDSGCKLKVFRTDNGTSFYSLQFSNYLDFKSVHLLRIHLHHTILV</sequence>
<proteinExistence type="predicted"/>
<accession>A0A1Y0B3K3</accession>
<dbReference type="EMBL" id="KY774314">
    <property type="protein sequence ID" value="ART31980.1"/>
    <property type="molecule type" value="Genomic_DNA"/>
</dbReference>
<geneLocation type="mitochondrion" evidence="1"/>
<protein>
    <recommendedName>
        <fullName evidence="2">Integrase catalytic domain-containing protein</fullName>
    </recommendedName>
</protein>
<keyword evidence="1" id="KW-0496">Mitochondrion</keyword>
<dbReference type="SUPFAM" id="SSF53098">
    <property type="entry name" value="Ribonuclease H-like"/>
    <property type="match status" value="1"/>
</dbReference>
<dbReference type="InterPro" id="IPR012337">
    <property type="entry name" value="RNaseH-like_sf"/>
</dbReference>
<gene>
    <name evidence="1" type="ORF">AEK19_MT1809</name>
</gene>
<name>A0A1Y0B3K3_9LAMI</name>
<dbReference type="AlphaFoldDB" id="A0A1Y0B3K3"/>
<evidence type="ECO:0000313" key="1">
    <source>
        <dbReference type="EMBL" id="ART31980.1"/>
    </source>
</evidence>